<evidence type="ECO:0000313" key="8">
    <source>
        <dbReference type="EMBL" id="EXB05914.1"/>
    </source>
</evidence>
<dbReference type="RefSeq" id="WP_032051116.1">
    <property type="nucleotide sequence ID" value="NZ_JEWH01000019.1"/>
</dbReference>
<dbReference type="NCBIfam" id="NF007104">
    <property type="entry name" value="PRK09553.1"/>
    <property type="match status" value="1"/>
</dbReference>
<dbReference type="GO" id="GO:0046872">
    <property type="term" value="F:metal ion binding"/>
    <property type="evidence" value="ECO:0007669"/>
    <property type="project" value="UniProtKB-KW"/>
</dbReference>
<dbReference type="AlphaFoldDB" id="A0A009IMG3"/>
<comment type="cofactor">
    <cofactor evidence="1">
        <name>Fe(2+)</name>
        <dbReference type="ChEBI" id="CHEBI:29033"/>
    </cofactor>
</comment>
<dbReference type="GO" id="GO:0000908">
    <property type="term" value="F:taurine dioxygenase activity"/>
    <property type="evidence" value="ECO:0007669"/>
    <property type="project" value="UniProtKB-EC"/>
</dbReference>
<evidence type="ECO:0000259" key="7">
    <source>
        <dbReference type="Pfam" id="PF02668"/>
    </source>
</evidence>
<comment type="caution">
    <text evidence="8">The sequence shown here is derived from an EMBL/GenBank/DDBJ whole genome shotgun (WGS) entry which is preliminary data.</text>
</comment>
<dbReference type="GO" id="GO:0005737">
    <property type="term" value="C:cytoplasm"/>
    <property type="evidence" value="ECO:0007669"/>
    <property type="project" value="TreeGrafter"/>
</dbReference>
<evidence type="ECO:0000256" key="5">
    <source>
        <dbReference type="ARBA" id="ARBA00023002"/>
    </source>
</evidence>
<dbReference type="EC" id="1.14.11.17" evidence="8"/>
<feature type="domain" description="TauD/TfdA-like" evidence="7">
    <location>
        <begin position="11"/>
        <end position="274"/>
    </location>
</feature>
<reference evidence="8 9" key="1">
    <citation type="submission" date="2014-02" db="EMBL/GenBank/DDBJ databases">
        <title>Comparative genomics and transcriptomics to identify genetic mechanisms underlying the emergence of carbapenem resistant Acinetobacter baumannii (CRAb).</title>
        <authorList>
            <person name="Harris A.D."/>
            <person name="Johnson K.J."/>
            <person name="George J."/>
            <person name="Shefchek K."/>
            <person name="Daugherty S.C."/>
            <person name="Parankush S."/>
            <person name="Sadzewicz L."/>
            <person name="Tallon L."/>
            <person name="Sengamalay N."/>
            <person name="Hazen T.H."/>
            <person name="Rasko D.A."/>
        </authorList>
    </citation>
    <scope>NUCLEOTIDE SEQUENCE [LARGE SCALE GENOMIC DNA]</scope>
    <source>
        <strain evidence="8 9">1295743</strain>
    </source>
</reference>
<dbReference type="Proteomes" id="UP000020595">
    <property type="component" value="Unassembled WGS sequence"/>
</dbReference>
<sequence length="293" mass="33676">MNTEVANLNIEVIKPTIGAIIHDIDLNALNEQTTQQIQQALLDHQVIFFRKQQLAPQAQADLARSFGTLHVHPIYPSIEDVPEVMVLDSWKQDLRDNELWHTDVTFSKTPPLGCVLQAIKIPPVGGDTLWSSNTAAFKGLPLELQQKLRGLTATHDIRKSFPLERFAHNEEEREKLLQTFKRNPPVVHPVVRTHPVTGKPLLFVSEGFTTRINELPEQESEQLLNFLFKHATQEQFHLRWKWQDGDIAIWDNRCTQHKALFDYGDAHRIMHRATINGDVPFYKEEQQPELAEA</sequence>
<evidence type="ECO:0000256" key="2">
    <source>
        <dbReference type="ARBA" id="ARBA00005896"/>
    </source>
</evidence>
<dbReference type="Pfam" id="PF02668">
    <property type="entry name" value="TauD"/>
    <property type="match status" value="1"/>
</dbReference>
<dbReference type="PANTHER" id="PTHR30468:SF1">
    <property type="entry name" value="ALPHA-KETOGLUTARATE-DEPENDENT SULFONATE DIOXYGENASE"/>
    <property type="match status" value="1"/>
</dbReference>
<dbReference type="InterPro" id="IPR051323">
    <property type="entry name" value="AtsK-like"/>
</dbReference>
<dbReference type="SUPFAM" id="SSF51197">
    <property type="entry name" value="Clavaminate synthase-like"/>
    <property type="match status" value="1"/>
</dbReference>
<keyword evidence="6" id="KW-0408">Iron</keyword>
<name>A0A009IMG3_ACIB9</name>
<gene>
    <name evidence="8" type="primary">tauD</name>
    <name evidence="8" type="ORF">J512_1864</name>
</gene>
<keyword evidence="5 8" id="KW-0560">Oxidoreductase</keyword>
<evidence type="ECO:0000256" key="6">
    <source>
        <dbReference type="ARBA" id="ARBA00023004"/>
    </source>
</evidence>
<dbReference type="PANTHER" id="PTHR30468">
    <property type="entry name" value="ALPHA-KETOGLUTARATE-DEPENDENT SULFONATE DIOXYGENASE"/>
    <property type="match status" value="1"/>
</dbReference>
<evidence type="ECO:0000256" key="3">
    <source>
        <dbReference type="ARBA" id="ARBA00022723"/>
    </source>
</evidence>
<dbReference type="PATRIC" id="fig|1310613.3.peg.1788"/>
<evidence type="ECO:0000256" key="4">
    <source>
        <dbReference type="ARBA" id="ARBA00022964"/>
    </source>
</evidence>
<dbReference type="EMBL" id="JEWH01000019">
    <property type="protein sequence ID" value="EXB05914.1"/>
    <property type="molecule type" value="Genomic_DNA"/>
</dbReference>
<dbReference type="FunFam" id="3.60.130.10:FF:000002">
    <property type="entry name" value="Alpha-ketoglutarate-dependent taurine dioxygenase"/>
    <property type="match status" value="1"/>
</dbReference>
<dbReference type="Gene3D" id="3.60.130.10">
    <property type="entry name" value="Clavaminate synthase-like"/>
    <property type="match status" value="1"/>
</dbReference>
<keyword evidence="3" id="KW-0479">Metal-binding</keyword>
<dbReference type="InterPro" id="IPR042098">
    <property type="entry name" value="TauD-like_sf"/>
</dbReference>
<comment type="similarity">
    <text evidence="2">Belongs to the TfdA dioxygenase family.</text>
</comment>
<evidence type="ECO:0000313" key="9">
    <source>
        <dbReference type="Proteomes" id="UP000020595"/>
    </source>
</evidence>
<evidence type="ECO:0000256" key="1">
    <source>
        <dbReference type="ARBA" id="ARBA00001954"/>
    </source>
</evidence>
<dbReference type="GO" id="GO:0006790">
    <property type="term" value="P:sulfur compound metabolic process"/>
    <property type="evidence" value="ECO:0007669"/>
    <property type="project" value="TreeGrafter"/>
</dbReference>
<organism evidence="8 9">
    <name type="scientific">Acinetobacter baumannii (strain 1295743)</name>
    <dbReference type="NCBI Taxonomy" id="1310613"/>
    <lineage>
        <taxon>Bacteria</taxon>
        <taxon>Pseudomonadati</taxon>
        <taxon>Pseudomonadota</taxon>
        <taxon>Gammaproteobacteria</taxon>
        <taxon>Moraxellales</taxon>
        <taxon>Moraxellaceae</taxon>
        <taxon>Acinetobacter</taxon>
        <taxon>Acinetobacter calcoaceticus/baumannii complex</taxon>
    </lineage>
</organism>
<protein>
    <submittedName>
        <fullName evidence="8">Alpha-ketoglutarate-dependent taurine dioxygenase</fullName>
        <ecNumber evidence="8">1.14.11.17</ecNumber>
    </submittedName>
</protein>
<accession>A0A009IMG3</accession>
<proteinExistence type="inferred from homology"/>
<dbReference type="InterPro" id="IPR003819">
    <property type="entry name" value="TauD/TfdA-like"/>
</dbReference>
<keyword evidence="4 8" id="KW-0223">Dioxygenase</keyword>